<evidence type="ECO:0000256" key="1">
    <source>
        <dbReference type="SAM" id="Phobius"/>
    </source>
</evidence>
<dbReference type="Proteomes" id="UP000290365">
    <property type="component" value="Chromosome"/>
</dbReference>
<keyword evidence="1" id="KW-0472">Membrane</keyword>
<dbReference type="KEGG" id="kbs:EPA93_07070"/>
<evidence type="ECO:0008006" key="4">
    <source>
        <dbReference type="Google" id="ProtNLM"/>
    </source>
</evidence>
<organism evidence="2 3">
    <name type="scientific">Ktedonosporobacter rubrisoli</name>
    <dbReference type="NCBI Taxonomy" id="2509675"/>
    <lineage>
        <taxon>Bacteria</taxon>
        <taxon>Bacillati</taxon>
        <taxon>Chloroflexota</taxon>
        <taxon>Ktedonobacteria</taxon>
        <taxon>Ktedonobacterales</taxon>
        <taxon>Ktedonosporobacteraceae</taxon>
        <taxon>Ktedonosporobacter</taxon>
    </lineage>
</organism>
<keyword evidence="1" id="KW-1133">Transmembrane helix</keyword>
<keyword evidence="1" id="KW-0812">Transmembrane</keyword>
<sequence>MPSNIQSPLDKQVSDIVQPSQRRRKSRLWLWIVLLVLVLLGASGLLTWNYTAKPMIAEENYYIAIREQNYAKAYSCLSSTLRARMTQEAFIQQAQQQDATYGKMTSYTESYPFGDPAPITVTVKRAHGITYTVHIVMQQEASRWKVASFDRI</sequence>
<protein>
    <recommendedName>
        <fullName evidence="4">DUF4878 domain-containing protein</fullName>
    </recommendedName>
</protein>
<reference evidence="2 3" key="1">
    <citation type="submission" date="2019-01" db="EMBL/GenBank/DDBJ databases">
        <title>Ktedonosporobacter rubrisoli SCAWS-G2.</title>
        <authorList>
            <person name="Huang Y."/>
            <person name="Yan B."/>
        </authorList>
    </citation>
    <scope>NUCLEOTIDE SEQUENCE [LARGE SCALE GENOMIC DNA]</scope>
    <source>
        <strain evidence="2 3">SCAWS-G2</strain>
    </source>
</reference>
<dbReference type="AlphaFoldDB" id="A0A4P6JKR8"/>
<name>A0A4P6JKR8_KTERU</name>
<dbReference type="EMBL" id="CP035758">
    <property type="protein sequence ID" value="QBD75778.1"/>
    <property type="molecule type" value="Genomic_DNA"/>
</dbReference>
<proteinExistence type="predicted"/>
<dbReference type="RefSeq" id="WP_129886375.1">
    <property type="nucleotide sequence ID" value="NZ_CP035758.1"/>
</dbReference>
<evidence type="ECO:0000313" key="3">
    <source>
        <dbReference type="Proteomes" id="UP000290365"/>
    </source>
</evidence>
<feature type="transmembrane region" description="Helical" evidence="1">
    <location>
        <begin position="28"/>
        <end position="50"/>
    </location>
</feature>
<keyword evidence="3" id="KW-1185">Reference proteome</keyword>
<accession>A0A4P6JKR8</accession>
<evidence type="ECO:0000313" key="2">
    <source>
        <dbReference type="EMBL" id="QBD75778.1"/>
    </source>
</evidence>
<gene>
    <name evidence="2" type="ORF">EPA93_07070</name>
</gene>
<dbReference type="OrthoDB" id="162276at2"/>